<gene>
    <name evidence="1" type="ORF">GCT13_34965</name>
</gene>
<dbReference type="EMBL" id="WHNP01000053">
    <property type="protein sequence ID" value="MPW21924.1"/>
    <property type="molecule type" value="Genomic_DNA"/>
</dbReference>
<accession>A0A7X1NHD3</accession>
<reference evidence="1 2" key="1">
    <citation type="submission" date="2019-10" db="EMBL/GenBank/DDBJ databases">
        <title>Paraburkholderia sp. isolated from nodules of Mimosa pudica from Brazilian Atlantic Forest soils.</title>
        <authorList>
            <person name="Paulitsch F."/>
            <person name="Hungria M."/>
            <person name="Dall'Agnol R."/>
        </authorList>
    </citation>
    <scope>NUCLEOTIDE SEQUENCE [LARGE SCALE GENOMIC DNA]</scope>
    <source>
        <strain evidence="1 2">CNPSo 3157</strain>
    </source>
</reference>
<comment type="caution">
    <text evidence="1">The sequence shown here is derived from an EMBL/GenBank/DDBJ whole genome shotgun (WGS) entry which is preliminary data.</text>
</comment>
<keyword evidence="2" id="KW-1185">Reference proteome</keyword>
<evidence type="ECO:0000313" key="1">
    <source>
        <dbReference type="EMBL" id="MPW21924.1"/>
    </source>
</evidence>
<name>A0A7X1NHD3_9BURK</name>
<dbReference type="AlphaFoldDB" id="A0A7X1NHD3"/>
<organism evidence="1 2">
    <name type="scientific">Paraburkholderia franconis</name>
    <dbReference type="NCBI Taxonomy" id="2654983"/>
    <lineage>
        <taxon>Bacteria</taxon>
        <taxon>Pseudomonadati</taxon>
        <taxon>Pseudomonadota</taxon>
        <taxon>Betaproteobacteria</taxon>
        <taxon>Burkholderiales</taxon>
        <taxon>Burkholderiaceae</taxon>
        <taxon>Paraburkholderia</taxon>
    </lineage>
</organism>
<protein>
    <submittedName>
        <fullName evidence="1">Uncharacterized protein</fullName>
    </submittedName>
</protein>
<evidence type="ECO:0000313" key="2">
    <source>
        <dbReference type="Proteomes" id="UP000484381"/>
    </source>
</evidence>
<proteinExistence type="predicted"/>
<sequence length="67" mass="7342">MSRTNPFQSESLTAADREILAQGLSALLRERSIAYELAVKVAVARGLVQPDVCDFGLPDILRLSRVI</sequence>
<dbReference type="Proteomes" id="UP000484381">
    <property type="component" value="Unassembled WGS sequence"/>
</dbReference>